<keyword evidence="2" id="KW-0732">Signal</keyword>
<sequence length="269" mass="29819">MDKRLFLYAFAGLFGCVLAGVLPQTAQHNDLQEAHANTPRNFIPRRFEIGGNTPAKGEATGAVSQQLGSDGYWGSYYPYQPAYSTFPNTGYGSMMGYPAAGFYQDEAQNDGANEQQGNQEFEQQSKNPLSEQTADEFTQNDLLGQNGNGQGFEAYQGQNQGLQYNGQGEQSIESQLNGGQDAMQQYSPNFQQTHEQYATAPLEGMEQSFDPQGYYESNGAARSHETKERLMSEKEEEVGESRFKIPHLSRKNLQGLLGYAKQPYLRGGH</sequence>
<evidence type="ECO:0000256" key="2">
    <source>
        <dbReference type="SAM" id="SignalP"/>
    </source>
</evidence>
<dbReference type="Proteomes" id="UP000001593">
    <property type="component" value="Unassembled WGS sequence"/>
</dbReference>
<organism evidence="3 4">
    <name type="scientific">Nematostella vectensis</name>
    <name type="common">Starlet sea anemone</name>
    <dbReference type="NCBI Taxonomy" id="45351"/>
    <lineage>
        <taxon>Eukaryota</taxon>
        <taxon>Metazoa</taxon>
        <taxon>Cnidaria</taxon>
        <taxon>Anthozoa</taxon>
        <taxon>Hexacorallia</taxon>
        <taxon>Actiniaria</taxon>
        <taxon>Edwardsiidae</taxon>
        <taxon>Nematostella</taxon>
    </lineage>
</organism>
<feature type="region of interest" description="Disordered" evidence="1">
    <location>
        <begin position="209"/>
        <end position="243"/>
    </location>
</feature>
<evidence type="ECO:0000313" key="4">
    <source>
        <dbReference type="Proteomes" id="UP000001593"/>
    </source>
</evidence>
<proteinExistence type="predicted"/>
<feature type="region of interest" description="Disordered" evidence="1">
    <location>
        <begin position="110"/>
        <end position="133"/>
    </location>
</feature>
<evidence type="ECO:0000313" key="3">
    <source>
        <dbReference type="EMBL" id="EDO41778.1"/>
    </source>
</evidence>
<reference evidence="3 4" key="1">
    <citation type="journal article" date="2007" name="Science">
        <title>Sea anemone genome reveals ancestral eumetazoan gene repertoire and genomic organization.</title>
        <authorList>
            <person name="Putnam N.H."/>
            <person name="Srivastava M."/>
            <person name="Hellsten U."/>
            <person name="Dirks B."/>
            <person name="Chapman J."/>
            <person name="Salamov A."/>
            <person name="Terry A."/>
            <person name="Shapiro H."/>
            <person name="Lindquist E."/>
            <person name="Kapitonov V.V."/>
            <person name="Jurka J."/>
            <person name="Genikhovich G."/>
            <person name="Grigoriev I.V."/>
            <person name="Lucas S.M."/>
            <person name="Steele R.E."/>
            <person name="Finnerty J.R."/>
            <person name="Technau U."/>
            <person name="Martindale M.Q."/>
            <person name="Rokhsar D.S."/>
        </authorList>
    </citation>
    <scope>NUCLEOTIDE SEQUENCE [LARGE SCALE GENOMIC DNA]</scope>
    <source>
        <strain evidence="4">CH2 X CH6</strain>
    </source>
</reference>
<dbReference type="AlphaFoldDB" id="A7S3I7"/>
<dbReference type="EMBL" id="DS469573">
    <property type="protein sequence ID" value="EDO41778.1"/>
    <property type="molecule type" value="Genomic_DNA"/>
</dbReference>
<evidence type="ECO:0000256" key="1">
    <source>
        <dbReference type="SAM" id="MobiDB-lite"/>
    </source>
</evidence>
<accession>A7S3I7</accession>
<feature type="compositionally biased region" description="Low complexity" evidence="1">
    <location>
        <begin position="113"/>
        <end position="124"/>
    </location>
</feature>
<feature type="compositionally biased region" description="Polar residues" evidence="1">
    <location>
        <begin position="171"/>
        <end position="183"/>
    </location>
</feature>
<dbReference type="InParanoid" id="A7S3I7"/>
<feature type="signal peptide" evidence="2">
    <location>
        <begin position="1"/>
        <end position="19"/>
    </location>
</feature>
<gene>
    <name evidence="3" type="ORF">NEMVEDRAFT_v1g242614</name>
</gene>
<name>A7S3I7_NEMVE</name>
<protein>
    <submittedName>
        <fullName evidence="3">Uncharacterized protein</fullName>
    </submittedName>
</protein>
<dbReference type="PROSITE" id="PS51257">
    <property type="entry name" value="PROKAR_LIPOPROTEIN"/>
    <property type="match status" value="1"/>
</dbReference>
<dbReference type="HOGENOM" id="CLU_1035484_0_0_1"/>
<feature type="region of interest" description="Disordered" evidence="1">
    <location>
        <begin position="162"/>
        <end position="183"/>
    </location>
</feature>
<feature type="chain" id="PRO_5002714709" evidence="2">
    <location>
        <begin position="20"/>
        <end position="269"/>
    </location>
</feature>
<feature type="compositionally biased region" description="Basic and acidic residues" evidence="1">
    <location>
        <begin position="222"/>
        <end position="243"/>
    </location>
</feature>
<keyword evidence="4" id="KW-1185">Reference proteome</keyword>